<accession>A0ABW3M1W6</accession>
<comment type="caution">
    <text evidence="1">The sequence shown here is derived from an EMBL/GenBank/DDBJ whole genome shotgun (WGS) entry which is preliminary data.</text>
</comment>
<evidence type="ECO:0000313" key="1">
    <source>
        <dbReference type="EMBL" id="MFD1044685.1"/>
    </source>
</evidence>
<protein>
    <submittedName>
        <fullName evidence="1">Uncharacterized protein</fullName>
    </submittedName>
</protein>
<reference evidence="2" key="1">
    <citation type="journal article" date="2019" name="Int. J. Syst. Evol. Microbiol.">
        <title>The Global Catalogue of Microorganisms (GCM) 10K type strain sequencing project: providing services to taxonomists for standard genome sequencing and annotation.</title>
        <authorList>
            <consortium name="The Broad Institute Genomics Platform"/>
            <consortium name="The Broad Institute Genome Sequencing Center for Infectious Disease"/>
            <person name="Wu L."/>
            <person name="Ma J."/>
        </authorList>
    </citation>
    <scope>NUCLEOTIDE SEQUENCE [LARGE SCALE GENOMIC DNA]</scope>
    <source>
        <strain evidence="2">JCM 31486</strain>
    </source>
</reference>
<name>A0ABW3M1W6_9PSEU</name>
<evidence type="ECO:0000313" key="2">
    <source>
        <dbReference type="Proteomes" id="UP001597045"/>
    </source>
</evidence>
<dbReference type="Proteomes" id="UP001597045">
    <property type="component" value="Unassembled WGS sequence"/>
</dbReference>
<keyword evidence="2" id="KW-1185">Reference proteome</keyword>
<proteinExistence type="predicted"/>
<sequence length="104" mass="11148">MLRWGCGHTFYVKHLCGTTEIGVTIRDCGPHTDMWCGEKKCCSGKCASNRIIDLTPAAFSALGENAVRAGALHSALAVVREQVFGLTGHITEPSRRQEASTADA</sequence>
<dbReference type="EMBL" id="JBHTIS010000103">
    <property type="protein sequence ID" value="MFD1044685.1"/>
    <property type="molecule type" value="Genomic_DNA"/>
</dbReference>
<gene>
    <name evidence="1" type="ORF">ACFQ1S_03305</name>
</gene>
<organism evidence="1 2">
    <name type="scientific">Kibdelosporangium lantanae</name>
    <dbReference type="NCBI Taxonomy" id="1497396"/>
    <lineage>
        <taxon>Bacteria</taxon>
        <taxon>Bacillati</taxon>
        <taxon>Actinomycetota</taxon>
        <taxon>Actinomycetes</taxon>
        <taxon>Pseudonocardiales</taxon>
        <taxon>Pseudonocardiaceae</taxon>
        <taxon>Kibdelosporangium</taxon>
    </lineage>
</organism>